<sequence length="268" mass="31505">MFSVDYLNRTKPITELNFCVYLAAYKTKCRYVTNGVQCVGKPVLKCLWFHDETTSPSYFIGCSEWKLNERYHWFISIKDNVDFNLLSQLLNGLLFIAAHPHHAGNIIKQRIHSHPPPPPSHVPVTIWDCLQKLIHQANDDTVDVTPTRIITEYLADVHNSLNNADHLRYYVDKIQKEIHPQGCGILGVIYNYSRNINNFCEYVKHLEFFEDNHYMIICTTSEQLTEWTKCKNFQIDLSFKRVAREINEFEINYFNPEHNLSKLIFTFI</sequence>
<reference evidence="1 2" key="1">
    <citation type="submission" date="2016-04" db="EMBL/GenBank/DDBJ databases">
        <title>Genome analyses suggest a sexual origin of heterokaryosis in a supposedly ancient asexual fungus.</title>
        <authorList>
            <person name="Ropars J."/>
            <person name="Sedzielewska K."/>
            <person name="Noel J."/>
            <person name="Charron P."/>
            <person name="Farinelli L."/>
            <person name="Marton T."/>
            <person name="Kruger M."/>
            <person name="Pelin A."/>
            <person name="Brachmann A."/>
            <person name="Corradi N."/>
        </authorList>
    </citation>
    <scope>NUCLEOTIDE SEQUENCE [LARGE SCALE GENOMIC DNA]</scope>
    <source>
        <strain evidence="1 2">A5</strain>
    </source>
</reference>
<dbReference type="AlphaFoldDB" id="A0A2N0NUM3"/>
<evidence type="ECO:0000313" key="2">
    <source>
        <dbReference type="Proteomes" id="UP000232722"/>
    </source>
</evidence>
<gene>
    <name evidence="1" type="ORF">RhiirA5_431670</name>
</gene>
<name>A0A2N0NUM3_9GLOM</name>
<dbReference type="Proteomes" id="UP000232722">
    <property type="component" value="Unassembled WGS sequence"/>
</dbReference>
<dbReference type="EMBL" id="LLXJ01002725">
    <property type="protein sequence ID" value="PKB98257.1"/>
    <property type="molecule type" value="Genomic_DNA"/>
</dbReference>
<evidence type="ECO:0000313" key="1">
    <source>
        <dbReference type="EMBL" id="PKB98257.1"/>
    </source>
</evidence>
<dbReference type="VEuPathDB" id="FungiDB:RhiirA1_479404"/>
<comment type="caution">
    <text evidence="1">The sequence shown here is derived from an EMBL/GenBank/DDBJ whole genome shotgun (WGS) entry which is preliminary data.</text>
</comment>
<accession>A0A2N0NUM3</accession>
<organism evidence="1 2">
    <name type="scientific">Rhizophagus irregularis</name>
    <dbReference type="NCBI Taxonomy" id="588596"/>
    <lineage>
        <taxon>Eukaryota</taxon>
        <taxon>Fungi</taxon>
        <taxon>Fungi incertae sedis</taxon>
        <taxon>Mucoromycota</taxon>
        <taxon>Glomeromycotina</taxon>
        <taxon>Glomeromycetes</taxon>
        <taxon>Glomerales</taxon>
        <taxon>Glomeraceae</taxon>
        <taxon>Rhizophagus</taxon>
    </lineage>
</organism>
<proteinExistence type="predicted"/>
<protein>
    <submittedName>
        <fullName evidence="1">Uncharacterized protein</fullName>
    </submittedName>
</protein>
<reference evidence="1 2" key="2">
    <citation type="submission" date="2017-09" db="EMBL/GenBank/DDBJ databases">
        <title>Extensive intraspecific genome diversity in a model arbuscular mycorrhizal fungus.</title>
        <authorList>
            <person name="Chen E.C."/>
            <person name="Morin E."/>
            <person name="Beaudet D."/>
            <person name="Noel J."/>
            <person name="Ndikumana S."/>
            <person name="Charron P."/>
            <person name="St-Onge C."/>
            <person name="Giorgi J."/>
            <person name="Grigoriev I.V."/>
            <person name="Roux C."/>
            <person name="Martin F.M."/>
            <person name="Corradi N."/>
        </authorList>
    </citation>
    <scope>NUCLEOTIDE SEQUENCE [LARGE SCALE GENOMIC DNA]</scope>
    <source>
        <strain evidence="1 2">A5</strain>
    </source>
</reference>